<dbReference type="Pfam" id="PF04832">
    <property type="entry name" value="SOUL"/>
    <property type="match status" value="1"/>
</dbReference>
<keyword evidence="2" id="KW-0732">Signal</keyword>
<organism evidence="3 4">
    <name type="scientific">Tetraparma gracilis</name>
    <dbReference type="NCBI Taxonomy" id="2962635"/>
    <lineage>
        <taxon>Eukaryota</taxon>
        <taxon>Sar</taxon>
        <taxon>Stramenopiles</taxon>
        <taxon>Ochrophyta</taxon>
        <taxon>Bolidophyceae</taxon>
        <taxon>Parmales</taxon>
        <taxon>Triparmaceae</taxon>
        <taxon>Tetraparma</taxon>
    </lineage>
</organism>
<dbReference type="Proteomes" id="UP001165060">
    <property type="component" value="Unassembled WGS sequence"/>
</dbReference>
<dbReference type="EMBL" id="BRYB01004334">
    <property type="protein sequence ID" value="GMI29375.1"/>
    <property type="molecule type" value="Genomic_DNA"/>
</dbReference>
<accession>A0ABQ6MMX3</accession>
<feature type="signal peptide" evidence="2">
    <location>
        <begin position="1"/>
        <end position="15"/>
    </location>
</feature>
<evidence type="ECO:0000256" key="1">
    <source>
        <dbReference type="ARBA" id="ARBA00009817"/>
    </source>
</evidence>
<comment type="similarity">
    <text evidence="1">Belongs to the HEBP family.</text>
</comment>
<name>A0ABQ6MMX3_9STRA</name>
<comment type="caution">
    <text evidence="3">The sequence shown here is derived from an EMBL/GenBank/DDBJ whole genome shotgun (WGS) entry which is preliminary data.</text>
</comment>
<protein>
    <recommendedName>
        <fullName evidence="5">Heme-binding protein 2</fullName>
    </recommendedName>
</protein>
<dbReference type="PANTHER" id="PTHR11220:SF1">
    <property type="entry name" value="HEME-BINDING PROTEIN 2"/>
    <property type="match status" value="1"/>
</dbReference>
<dbReference type="PANTHER" id="PTHR11220">
    <property type="entry name" value="HEME-BINDING PROTEIN-RELATED"/>
    <property type="match status" value="1"/>
</dbReference>
<dbReference type="Gene3D" id="3.20.80.10">
    <property type="entry name" value="Regulatory factor, effector binding domain"/>
    <property type="match status" value="1"/>
</dbReference>
<dbReference type="InterPro" id="IPR006917">
    <property type="entry name" value="SOUL_heme-bd"/>
</dbReference>
<reference evidence="3 4" key="1">
    <citation type="journal article" date="2023" name="Commun. Biol.">
        <title>Genome analysis of Parmales, the sister group of diatoms, reveals the evolutionary specialization of diatoms from phago-mixotrophs to photoautotrophs.</title>
        <authorList>
            <person name="Ban H."/>
            <person name="Sato S."/>
            <person name="Yoshikawa S."/>
            <person name="Yamada K."/>
            <person name="Nakamura Y."/>
            <person name="Ichinomiya M."/>
            <person name="Sato N."/>
            <person name="Blanc-Mathieu R."/>
            <person name="Endo H."/>
            <person name="Kuwata A."/>
            <person name="Ogata H."/>
        </authorList>
    </citation>
    <scope>NUCLEOTIDE SEQUENCE [LARGE SCALE GENOMIC DNA]</scope>
</reference>
<gene>
    <name evidence="3" type="ORF">TeGR_g9220</name>
</gene>
<evidence type="ECO:0008006" key="5">
    <source>
        <dbReference type="Google" id="ProtNLM"/>
    </source>
</evidence>
<keyword evidence="4" id="KW-1185">Reference proteome</keyword>
<dbReference type="InterPro" id="IPR011256">
    <property type="entry name" value="Reg_factor_effector_dom_sf"/>
</dbReference>
<dbReference type="SUPFAM" id="SSF55136">
    <property type="entry name" value="Probable bacterial effector-binding domain"/>
    <property type="match status" value="1"/>
</dbReference>
<evidence type="ECO:0000313" key="3">
    <source>
        <dbReference type="EMBL" id="GMI29375.1"/>
    </source>
</evidence>
<feature type="chain" id="PRO_5045828760" description="Heme-binding protein 2" evidence="2">
    <location>
        <begin position="16"/>
        <end position="209"/>
    </location>
</feature>
<evidence type="ECO:0000256" key="2">
    <source>
        <dbReference type="SAM" id="SignalP"/>
    </source>
</evidence>
<evidence type="ECO:0000313" key="4">
    <source>
        <dbReference type="Proteomes" id="UP001165060"/>
    </source>
</evidence>
<sequence length="209" mass="22759">MKLAITAAALSLAAAENPFDAPKFCHDLDCPSFTTRTTASDLEVRTYDTLKWASTDVEADSVTDAGGIAFGRLFGYLSGANTESKKIDMTSPVLNYIQPGSGPNCNNTFTVSFFVPWEYQTEEGPPAPTAEDVYIETKELGEFAVSSYGGFAKDDDVIQAAEALTEDIEDDKEVDYDESKGGSYIFAAYDSPYTLMNRHNEDWIGVTDA</sequence>
<proteinExistence type="inferred from homology"/>